<accession>A0A8H7PZN9</accession>
<feature type="domain" description="SH3" evidence="4">
    <location>
        <begin position="136"/>
        <end position="195"/>
    </location>
</feature>
<dbReference type="InterPro" id="IPR036028">
    <property type="entry name" value="SH3-like_dom_sf"/>
</dbReference>
<reference evidence="5" key="1">
    <citation type="submission" date="2020-12" db="EMBL/GenBank/DDBJ databases">
        <title>Metabolic potential, ecology and presence of endohyphal bacteria is reflected in genomic diversity of Mucoromycotina.</title>
        <authorList>
            <person name="Muszewska A."/>
            <person name="Okrasinska A."/>
            <person name="Steczkiewicz K."/>
            <person name="Drgas O."/>
            <person name="Orlowska M."/>
            <person name="Perlinska-Lenart U."/>
            <person name="Aleksandrzak-Piekarczyk T."/>
            <person name="Szatraj K."/>
            <person name="Zielenkiewicz U."/>
            <person name="Pilsyk S."/>
            <person name="Malc E."/>
            <person name="Mieczkowski P."/>
            <person name="Kruszewska J.S."/>
            <person name="Biernat P."/>
            <person name="Pawlowska J."/>
        </authorList>
    </citation>
    <scope>NUCLEOTIDE SEQUENCE</scope>
    <source>
        <strain evidence="5">WA0000067209</strain>
    </source>
</reference>
<keyword evidence="1 2" id="KW-0728">SH3 domain</keyword>
<dbReference type="PROSITE" id="PS50002">
    <property type="entry name" value="SH3"/>
    <property type="match status" value="1"/>
</dbReference>
<dbReference type="EMBL" id="JAEPQZ010000003">
    <property type="protein sequence ID" value="KAG2183689.1"/>
    <property type="molecule type" value="Genomic_DNA"/>
</dbReference>
<feature type="compositionally biased region" description="Pro residues" evidence="3">
    <location>
        <begin position="203"/>
        <end position="215"/>
    </location>
</feature>
<dbReference type="SUPFAM" id="SSF50044">
    <property type="entry name" value="SH3-domain"/>
    <property type="match status" value="1"/>
</dbReference>
<organism evidence="5 6">
    <name type="scientific">Mortierella isabellina</name>
    <name type="common">Filamentous fungus</name>
    <name type="synonym">Umbelopsis isabellina</name>
    <dbReference type="NCBI Taxonomy" id="91625"/>
    <lineage>
        <taxon>Eukaryota</taxon>
        <taxon>Fungi</taxon>
        <taxon>Fungi incertae sedis</taxon>
        <taxon>Mucoromycota</taxon>
        <taxon>Mucoromycotina</taxon>
        <taxon>Umbelopsidomycetes</taxon>
        <taxon>Umbelopsidales</taxon>
        <taxon>Umbelopsidaceae</taxon>
        <taxon>Umbelopsis</taxon>
    </lineage>
</organism>
<dbReference type="CDD" id="cd00174">
    <property type="entry name" value="SH3"/>
    <property type="match status" value="1"/>
</dbReference>
<gene>
    <name evidence="5" type="ORF">INT43_006697</name>
</gene>
<dbReference type="PANTHER" id="PTHR45929:SF7">
    <property type="entry name" value="LAS SEVENTEEN-BINDING PROTEIN 1"/>
    <property type="match status" value="1"/>
</dbReference>
<evidence type="ECO:0000256" key="3">
    <source>
        <dbReference type="SAM" id="MobiDB-lite"/>
    </source>
</evidence>
<dbReference type="PANTHER" id="PTHR45929">
    <property type="entry name" value="JAK PATHWAY SIGNAL TRANSDUCTION ADAPTOR MOLECULE"/>
    <property type="match status" value="1"/>
</dbReference>
<evidence type="ECO:0000256" key="1">
    <source>
        <dbReference type="ARBA" id="ARBA00022443"/>
    </source>
</evidence>
<proteinExistence type="predicted"/>
<evidence type="ECO:0000259" key="4">
    <source>
        <dbReference type="PROSITE" id="PS50002"/>
    </source>
</evidence>
<comment type="caution">
    <text evidence="5">The sequence shown here is derived from an EMBL/GenBank/DDBJ whole genome shotgun (WGS) entry which is preliminary data.</text>
</comment>
<keyword evidence="6" id="KW-1185">Reference proteome</keyword>
<sequence>MNEKENALANHILSNIQQNLSILRDQKYITSQAHDQILGILPSNLSVQAAEQGYPPRKSPGNIPSPNPRPNSSLWSVPQPPPRRTPGAEVNDLKKEFPVPKPLVPTAGNYNYNPEKAAPPAMPAPEKEPEVVPPAYSVASAEALYDYHGQDKEDLSFRKGDIIEVTEFVNDDWWRGRVHGQTGIFPQNHVVKIETQNKTNRAQPPPPPPPPPPGASPFGAPAPLANQYSGASTSSLPYNYPPPPAMYQPPPASGNYMPPPPGQAVYAPAGQPEVAGEDSKGKRFAKKFGSQVASGAAWGVGMSGKQHI</sequence>
<name>A0A8H7PZN9_MORIS</name>
<evidence type="ECO:0000313" key="6">
    <source>
        <dbReference type="Proteomes" id="UP000654370"/>
    </source>
</evidence>
<evidence type="ECO:0000313" key="5">
    <source>
        <dbReference type="EMBL" id="KAG2183689.1"/>
    </source>
</evidence>
<evidence type="ECO:0000256" key="2">
    <source>
        <dbReference type="PROSITE-ProRule" id="PRU00192"/>
    </source>
</evidence>
<dbReference type="Pfam" id="PF00018">
    <property type="entry name" value="SH3_1"/>
    <property type="match status" value="1"/>
</dbReference>
<dbReference type="OrthoDB" id="10255964at2759"/>
<protein>
    <recommendedName>
        <fullName evidence="4">SH3 domain-containing protein</fullName>
    </recommendedName>
</protein>
<dbReference type="Proteomes" id="UP000654370">
    <property type="component" value="Unassembled WGS sequence"/>
</dbReference>
<feature type="compositionally biased region" description="Polar residues" evidence="3">
    <location>
        <begin position="226"/>
        <end position="236"/>
    </location>
</feature>
<dbReference type="FunFam" id="2.30.30.40:FF:000072">
    <property type="entry name" value="Unconventional Myosin IB"/>
    <property type="match status" value="1"/>
</dbReference>
<feature type="region of interest" description="Disordered" evidence="3">
    <location>
        <begin position="197"/>
        <end position="282"/>
    </location>
</feature>
<dbReference type="InterPro" id="IPR050670">
    <property type="entry name" value="STAM"/>
</dbReference>
<dbReference type="SMART" id="SM00326">
    <property type="entry name" value="SH3"/>
    <property type="match status" value="1"/>
</dbReference>
<feature type="compositionally biased region" description="Pro residues" evidence="3">
    <location>
        <begin position="239"/>
        <end position="262"/>
    </location>
</feature>
<dbReference type="InterPro" id="IPR001452">
    <property type="entry name" value="SH3_domain"/>
</dbReference>
<dbReference type="PRINTS" id="PR00452">
    <property type="entry name" value="SH3DOMAIN"/>
</dbReference>
<dbReference type="Gene3D" id="2.30.30.40">
    <property type="entry name" value="SH3 Domains"/>
    <property type="match status" value="1"/>
</dbReference>
<feature type="region of interest" description="Disordered" evidence="3">
    <location>
        <begin position="50"/>
        <end position="129"/>
    </location>
</feature>
<dbReference type="AlphaFoldDB" id="A0A8H7PZN9"/>